<evidence type="ECO:0000256" key="1">
    <source>
        <dbReference type="ARBA" id="ARBA00011031"/>
    </source>
</evidence>
<dbReference type="InterPro" id="IPR009076">
    <property type="entry name" value="FRB_dom"/>
</dbReference>
<evidence type="ECO:0000256" key="4">
    <source>
        <dbReference type="ARBA" id="ARBA00022737"/>
    </source>
</evidence>
<organism evidence="15 16">
    <name type="scientific">Bifiguratus adelaidae</name>
    <dbReference type="NCBI Taxonomy" id="1938954"/>
    <lineage>
        <taxon>Eukaryota</taxon>
        <taxon>Fungi</taxon>
        <taxon>Fungi incertae sedis</taxon>
        <taxon>Mucoromycota</taxon>
        <taxon>Mucoromycotina</taxon>
        <taxon>Endogonomycetes</taxon>
        <taxon>Endogonales</taxon>
        <taxon>Endogonales incertae sedis</taxon>
        <taxon>Bifiguratus</taxon>
    </lineage>
</organism>
<keyword evidence="2 11" id="KW-0723">Serine/threonine-protein kinase</keyword>
<name>A0A261XVW2_9FUNG</name>
<dbReference type="SMART" id="SM01346">
    <property type="entry name" value="DUF3385"/>
    <property type="match status" value="1"/>
</dbReference>
<dbReference type="PROSITE" id="PS51190">
    <property type="entry name" value="FATC"/>
    <property type="match status" value="1"/>
</dbReference>
<dbReference type="Pfam" id="PF11865">
    <property type="entry name" value="mTOR_dom"/>
    <property type="match status" value="1"/>
</dbReference>
<feature type="domain" description="FAT" evidence="13">
    <location>
        <begin position="1238"/>
        <end position="1798"/>
    </location>
</feature>
<dbReference type="GO" id="GO:0044877">
    <property type="term" value="F:protein-containing complex binding"/>
    <property type="evidence" value="ECO:0007669"/>
    <property type="project" value="InterPro"/>
</dbReference>
<dbReference type="GO" id="GO:0005634">
    <property type="term" value="C:nucleus"/>
    <property type="evidence" value="ECO:0007669"/>
    <property type="project" value="TreeGrafter"/>
</dbReference>
<evidence type="ECO:0000259" key="12">
    <source>
        <dbReference type="PROSITE" id="PS50290"/>
    </source>
</evidence>
<evidence type="ECO:0000256" key="9">
    <source>
        <dbReference type="ARBA" id="ARBA00047899"/>
    </source>
</evidence>
<dbReference type="Pfam" id="PF02259">
    <property type="entry name" value="FAT"/>
    <property type="match status" value="1"/>
</dbReference>
<dbReference type="GO" id="GO:0004674">
    <property type="term" value="F:protein serine/threonine kinase activity"/>
    <property type="evidence" value="ECO:0007669"/>
    <property type="project" value="UniProtKB-KW"/>
</dbReference>
<comment type="similarity">
    <text evidence="1 11">Belongs to the PI3/PI4-kinase family.</text>
</comment>
<dbReference type="InterPro" id="IPR036940">
    <property type="entry name" value="PI3/4_kinase_cat_sf"/>
</dbReference>
<dbReference type="SMART" id="SM01345">
    <property type="entry name" value="Rapamycin_bind"/>
    <property type="match status" value="1"/>
</dbReference>
<feature type="domain" description="FATC" evidence="14">
    <location>
        <begin position="2303"/>
        <end position="2335"/>
    </location>
</feature>
<dbReference type="PROSITE" id="PS51189">
    <property type="entry name" value="FAT"/>
    <property type="match status" value="1"/>
</dbReference>
<dbReference type="InterPro" id="IPR026683">
    <property type="entry name" value="TOR_cat"/>
</dbReference>
<comment type="catalytic activity">
    <reaction evidence="9 11">
        <text>L-threonyl-[protein] + ATP = O-phospho-L-threonyl-[protein] + ADP + H(+)</text>
        <dbReference type="Rhea" id="RHEA:46608"/>
        <dbReference type="Rhea" id="RHEA-COMP:11060"/>
        <dbReference type="Rhea" id="RHEA-COMP:11605"/>
        <dbReference type="ChEBI" id="CHEBI:15378"/>
        <dbReference type="ChEBI" id="CHEBI:30013"/>
        <dbReference type="ChEBI" id="CHEBI:30616"/>
        <dbReference type="ChEBI" id="CHEBI:61977"/>
        <dbReference type="ChEBI" id="CHEBI:456216"/>
        <dbReference type="EC" id="2.7.11.1"/>
    </reaction>
</comment>
<reference evidence="15 16" key="1">
    <citation type="journal article" date="2017" name="Mycologia">
        <title>Bifiguratus adelaidae, gen. et sp. nov., a new member of Mucoromycotina in endophytic and soil-dwelling habitats.</title>
        <authorList>
            <person name="Torres-Cruz T.J."/>
            <person name="Billingsley Tobias T.L."/>
            <person name="Almatruk M."/>
            <person name="Hesse C."/>
            <person name="Kuske C.R."/>
            <person name="Desiro A."/>
            <person name="Benucci G.M."/>
            <person name="Bonito G."/>
            <person name="Stajich J.E."/>
            <person name="Dunlap C."/>
            <person name="Arnold A.E."/>
            <person name="Porras-Alfaro A."/>
        </authorList>
    </citation>
    <scope>NUCLEOTIDE SEQUENCE [LARGE SCALE GENOMIC DNA]</scope>
    <source>
        <strain evidence="15 16">AZ0501</strain>
    </source>
</reference>
<dbReference type="SUPFAM" id="SSF56112">
    <property type="entry name" value="Protein kinase-like (PK-like)"/>
    <property type="match status" value="1"/>
</dbReference>
<dbReference type="PROSITE" id="PS50290">
    <property type="entry name" value="PI3_4_KINASE_3"/>
    <property type="match status" value="1"/>
</dbReference>
<evidence type="ECO:0000256" key="10">
    <source>
        <dbReference type="ARBA" id="ARBA00048679"/>
    </source>
</evidence>
<comment type="catalytic activity">
    <reaction evidence="10">
        <text>L-seryl-[protein] + ATP = O-phospho-L-seryl-[protein] + ADP + H(+)</text>
        <dbReference type="Rhea" id="RHEA:17989"/>
        <dbReference type="Rhea" id="RHEA-COMP:9863"/>
        <dbReference type="Rhea" id="RHEA-COMP:11604"/>
        <dbReference type="ChEBI" id="CHEBI:15378"/>
        <dbReference type="ChEBI" id="CHEBI:29999"/>
        <dbReference type="ChEBI" id="CHEBI:30616"/>
        <dbReference type="ChEBI" id="CHEBI:83421"/>
        <dbReference type="ChEBI" id="CHEBI:456216"/>
        <dbReference type="EC" id="2.7.11.1"/>
    </reaction>
</comment>
<dbReference type="InterPro" id="IPR003151">
    <property type="entry name" value="PIK-rel_kinase_FAT"/>
</dbReference>
<keyword evidence="4" id="KW-0677">Repeat</keyword>
<protein>
    <recommendedName>
        <fullName evidence="11">Serine/threonine-protein kinase TOR</fullName>
        <ecNumber evidence="11">2.7.11.1</ecNumber>
    </recommendedName>
</protein>
<dbReference type="InterPro" id="IPR050517">
    <property type="entry name" value="DDR_Repair_Kinase"/>
</dbReference>
<dbReference type="GO" id="GO:0031932">
    <property type="term" value="C:TORC2 complex"/>
    <property type="evidence" value="ECO:0007669"/>
    <property type="project" value="TreeGrafter"/>
</dbReference>
<evidence type="ECO:0000256" key="6">
    <source>
        <dbReference type="ARBA" id="ARBA00022777"/>
    </source>
</evidence>
<dbReference type="Pfam" id="PF02260">
    <property type="entry name" value="FATC"/>
    <property type="match status" value="1"/>
</dbReference>
<comment type="caution">
    <text evidence="15">The sequence shown here is derived from an EMBL/GenBank/DDBJ whole genome shotgun (WGS) entry which is preliminary data.</text>
</comment>
<dbReference type="InterPro" id="IPR003152">
    <property type="entry name" value="FATC_dom"/>
</dbReference>
<dbReference type="PANTHER" id="PTHR11139">
    <property type="entry name" value="ATAXIA TELANGIECTASIA MUTATED ATM -RELATED"/>
    <property type="match status" value="1"/>
</dbReference>
<dbReference type="GO" id="GO:0106310">
    <property type="term" value="F:protein serine kinase activity"/>
    <property type="evidence" value="ECO:0007669"/>
    <property type="project" value="RHEA"/>
</dbReference>
<dbReference type="Proteomes" id="UP000242875">
    <property type="component" value="Unassembled WGS sequence"/>
</dbReference>
<dbReference type="Pfam" id="PF00454">
    <property type="entry name" value="PI3_PI4_kinase"/>
    <property type="match status" value="1"/>
</dbReference>
<keyword evidence="6 11" id="KW-0418">Kinase</keyword>
<gene>
    <name evidence="15" type="ORF">BZG36_04099</name>
</gene>
<sequence length="2335" mass="265413">MALKIHASDGLDRITNDLRSRNEAVRERAAESLKEQMALAARELSGENYNKLIQEVNSRLFKLLNVSESVDKLDKLIDLDDNESTSQYSRYWNYLKDLLPNPDVAVMVAATKTLAGKLAKTSPTTITNAGEFDVNRALEWLSGDRTESKRHAAVLLLRELAIAAPTLIYAHISQILDSIWIALRDTKLQIRVAAADCLGQCLDIIYKREHTMKLDWYKKILEEASKGLKLNSTDCIHGSLLTYQVLLDHTGMYMRERYDDVVGVILNYRDHRDGLIRRAVINIIPNLATYDPNKFKQNYLQTCMLYLLAQLRREKERGPAFQAIGSVAIAVGSSISDYLPEVFRHIRENLHLIVRNRNKKDSLKDVEAPVFQCIGMLSIAVDQTLTKQLHWLLDLMFACGLSEALVEALLKLAEHIQPMLNTIQRELRLLNLLSVILCGQPYRPIGAPTSNRALPPSASMNTIVTEQKDNDTIILALKTLARVDFSAHLLSEFVAECVAPYLRDDSPEVRKVAAVTCCQVLTRDPITNQASNHALKTMGEVLEALLVVGIADPDPLIRQAVLGSLGPRFDKHLAQVHNVRSLFMALNDEVFAIRELAIIVIGRLAASNPAYVMPSLRKTLIELLTELEYSNSNRNIEESARLLSLLLSASDSLIRPYVEPIFKALESKVKDPSPGVASAVLAAIGELARVGGRDLFPYIHRVMPAIINILQDQSSSAKRDAALKTLGQLAGHTGYVIEPYTHYSILLNILMTTLRTEQSLAIRRETLKVLGILGALDPYKQKLRLSGNPNEGMVDSKYLSNDVTLLMTGLSPTSEEFAPQVVIFSLMKILKDPTLSTLHDNVIQAIIHIFQSQGLKVVQFLPSIIPGFLNVIRTSPNMLEYYFQQLGILVSCVKQHIRNYLPEIFDLAIVFWGRSHGTVQTNIITLLENIAVALDGEFKMHVPRFLPLFLQVLERDNYTTGLKVLQAFLVFGNNVEEYMHLIIPAIVRAFEKPENPVNFRVQCIATIGALCKQVNLSDQASRIIHPLARIIATPSTELRNCAMDTLCALAFQLGNDYAIFVPMVQKMTTRYRVQHKNYDTLVSKLLKGEPLPQELGKGIDGIRGFEMQSADPQPAQKLGVNNRSLKRAWDASQRSTTEDWLKWIRGLNNELLKESPSHALRACTMLAANYPPLARELFNTAFATCYADLYDQNQEELAANLEMALVAPDAPPEVIQIVLNLCEFMEHDDQPLTIDLRTLGLYATKSHAFAKALHYKEVEFLKDEKDRKEHSLAIIEALLAINTQLQQSEAALGILTVAQKNHEIELKETWYEKLHRYQEALVAYERKQIESPNDSRIMLGRMRCLHALGEWEQLSQISQEKWTTATVDVRQHMAPLAAAAAWAKSDWQQMDDYIAVMKSDSPDRAFFRAILSMHKANYAQATEWINKTRDLLDRELSTLVGESYNRSYNTIVRVQMLSELEEMIDYKQWTDQPEKQAALKETWMRRLNGCQRNVDVWQRILRVRSMVLSPKEDMGMWIKFANLCRKSRRFQLADSTLESLMTVDPETGLPSNAPPQVMYAHLKLQWARSEGRGDPQTLHALRAFTARMTEDLGINIEEVKMRPIEPSHHPPDVVEYVKLLARCYLRMGEWQTSLQRKYSEETIPYILQSYLLATRFDKNWYKAWHAWALANFDIVNHYYPSGERAPPSAQLLSRHVVPAIDGFFKSIALSEVTASLQDTLRLLTLWFKFGQHPNVKHALGEGFGTISIDVWLQVIPQLIARLTSPHENIRNLVHQILADVAKAHPQAAIYPMSVAAKSSIQRRKTAAQAQLDRMRSHSPVLVEQAELVSQELIRVAILWHEMWHEGLEEASRQYFGQRNLDEMLNVIKPLHVATERPPETMREVAFNQAYGGYLQEAKERLEQFEATCDSNCLNQAWEQYYYVFHKIAKQLPTMTSLELQYVSPKLLDARDLELALPGSYRPNEPFVRIGHFLPTLTVFTSKQRPRKLTIVGSDGQDNTFLLKGHEDLRQDERVMQTFALINTLLKADPETVNKQLFIDSYPITPLSHTSGLAAFLKNSDTLHTLIRDHREQRKILLNIEHRLMLQMAPDWDHLTLMQKVEVFQNALDNTTGQDLYRILWLKSQNSEAWLERRSNYTRSLALMSMVGYMMGLGDRHPSNIMLSRDSGKVIHIDFGDCFEIAMQREKYPEKVPFRLTRMLIYAMEVSGIEGHFRITCENVMRVLRTNKDSLMAILEAFVYDPLLGWHTGKRTGLEIREEKHPKLPEADLNLANPDDEEVVNAKALSVIGRVQDKLTGRDFKKDVSLEVPEQVDKLIDQATSVENLVQCFIGWCAFW</sequence>
<dbReference type="InterPro" id="IPR036738">
    <property type="entry name" value="FRB_sf"/>
</dbReference>
<dbReference type="PROSITE" id="PS00915">
    <property type="entry name" value="PI3_4_KINASE_1"/>
    <property type="match status" value="1"/>
</dbReference>
<evidence type="ECO:0000313" key="16">
    <source>
        <dbReference type="Proteomes" id="UP000242875"/>
    </source>
</evidence>
<dbReference type="Gene3D" id="1.25.10.10">
    <property type="entry name" value="Leucine-rich Repeat Variant"/>
    <property type="match status" value="5"/>
</dbReference>
<dbReference type="SMART" id="SM00146">
    <property type="entry name" value="PI3Kc"/>
    <property type="match status" value="1"/>
</dbReference>
<dbReference type="PANTHER" id="PTHR11139:SF9">
    <property type="entry name" value="SERINE_THREONINE-PROTEIN KINASE MTOR"/>
    <property type="match status" value="1"/>
</dbReference>
<dbReference type="Pfam" id="PF13513">
    <property type="entry name" value="HEAT_EZ"/>
    <property type="match status" value="1"/>
</dbReference>
<dbReference type="GO" id="GO:0038202">
    <property type="term" value="P:TORC1 signaling"/>
    <property type="evidence" value="ECO:0007669"/>
    <property type="project" value="TreeGrafter"/>
</dbReference>
<dbReference type="FunFam" id="1.25.10.10:FF:000371">
    <property type="entry name" value="Serine/threonine-protein kinase TOR"/>
    <property type="match status" value="1"/>
</dbReference>
<dbReference type="InterPro" id="IPR018936">
    <property type="entry name" value="PI3/4_kinase_CS"/>
</dbReference>
<dbReference type="Pfam" id="PF08771">
    <property type="entry name" value="FRB_dom"/>
    <property type="match status" value="1"/>
</dbReference>
<dbReference type="FunFam" id="1.10.1070.11:FF:000029">
    <property type="entry name" value="Serine/threonine-protein kinase TOR"/>
    <property type="match status" value="1"/>
</dbReference>
<dbReference type="InterPro" id="IPR057564">
    <property type="entry name" value="HEAT_ATR"/>
</dbReference>
<dbReference type="SUPFAM" id="SSF48371">
    <property type="entry name" value="ARM repeat"/>
    <property type="match status" value="2"/>
</dbReference>
<evidence type="ECO:0000256" key="11">
    <source>
        <dbReference type="RuleBase" id="RU364109"/>
    </source>
</evidence>
<keyword evidence="5 11" id="KW-0547">Nucleotide-binding</keyword>
<keyword evidence="3 11" id="KW-0808">Transferase</keyword>
<dbReference type="SMART" id="SM01343">
    <property type="entry name" value="FATC"/>
    <property type="match status" value="1"/>
</dbReference>
<evidence type="ECO:0000256" key="3">
    <source>
        <dbReference type="ARBA" id="ARBA00022679"/>
    </source>
</evidence>
<evidence type="ECO:0000256" key="5">
    <source>
        <dbReference type="ARBA" id="ARBA00022741"/>
    </source>
</evidence>
<evidence type="ECO:0000259" key="14">
    <source>
        <dbReference type="PROSITE" id="PS51190"/>
    </source>
</evidence>
<keyword evidence="7 11" id="KW-0067">ATP-binding</keyword>
<dbReference type="Pfam" id="PF23593">
    <property type="entry name" value="HEAT_ATR"/>
    <property type="match status" value="1"/>
</dbReference>
<evidence type="ECO:0000256" key="8">
    <source>
        <dbReference type="ARBA" id="ARBA00023306"/>
    </source>
</evidence>
<dbReference type="GO" id="GO:0031931">
    <property type="term" value="C:TORC1 complex"/>
    <property type="evidence" value="ECO:0007669"/>
    <property type="project" value="TreeGrafter"/>
</dbReference>
<evidence type="ECO:0000259" key="13">
    <source>
        <dbReference type="PROSITE" id="PS51189"/>
    </source>
</evidence>
<keyword evidence="16" id="KW-1185">Reference proteome</keyword>
<dbReference type="GO" id="GO:0016242">
    <property type="term" value="P:negative regulation of macroautophagy"/>
    <property type="evidence" value="ECO:0007669"/>
    <property type="project" value="TreeGrafter"/>
</dbReference>
<dbReference type="InterPro" id="IPR016024">
    <property type="entry name" value="ARM-type_fold"/>
</dbReference>
<dbReference type="Gene3D" id="1.20.120.150">
    <property type="entry name" value="FKBP12-rapamycin binding domain"/>
    <property type="match status" value="1"/>
</dbReference>
<accession>A0A261XVW2</accession>
<dbReference type="InterPro" id="IPR024585">
    <property type="entry name" value="mTOR_dom"/>
</dbReference>
<dbReference type="InterPro" id="IPR011009">
    <property type="entry name" value="Kinase-like_dom_sf"/>
</dbReference>
<dbReference type="Gene3D" id="1.10.1070.11">
    <property type="entry name" value="Phosphatidylinositol 3-/4-kinase, catalytic domain"/>
    <property type="match status" value="1"/>
</dbReference>
<evidence type="ECO:0000256" key="2">
    <source>
        <dbReference type="ARBA" id="ARBA00022527"/>
    </source>
</evidence>
<dbReference type="GO" id="GO:0005524">
    <property type="term" value="F:ATP binding"/>
    <property type="evidence" value="ECO:0007669"/>
    <property type="project" value="UniProtKB-KW"/>
</dbReference>
<dbReference type="EC" id="2.7.11.1" evidence="11"/>
<proteinExistence type="inferred from homology"/>
<dbReference type="PROSITE" id="PS00916">
    <property type="entry name" value="PI3_4_KINASE_2"/>
    <property type="match status" value="1"/>
</dbReference>
<dbReference type="OrthoDB" id="381190at2759"/>
<evidence type="ECO:0000256" key="7">
    <source>
        <dbReference type="ARBA" id="ARBA00022840"/>
    </source>
</evidence>
<dbReference type="EMBL" id="MVBO01000150">
    <property type="protein sequence ID" value="OZJ02458.1"/>
    <property type="molecule type" value="Genomic_DNA"/>
</dbReference>
<dbReference type="InterPro" id="IPR011989">
    <property type="entry name" value="ARM-like"/>
</dbReference>
<dbReference type="InterPro" id="IPR000403">
    <property type="entry name" value="PI3/4_kinase_cat_dom"/>
</dbReference>
<dbReference type="FunFam" id="1.20.120.150:FF:000001">
    <property type="entry name" value="Serine/threonine-protein kinase TOR"/>
    <property type="match status" value="1"/>
</dbReference>
<dbReference type="GO" id="GO:0005737">
    <property type="term" value="C:cytoplasm"/>
    <property type="evidence" value="ECO:0007669"/>
    <property type="project" value="TreeGrafter"/>
</dbReference>
<feature type="domain" description="PI3K/PI4K catalytic" evidence="12">
    <location>
        <begin position="1972"/>
        <end position="2284"/>
    </location>
</feature>
<dbReference type="InterPro" id="IPR014009">
    <property type="entry name" value="PIK_FAT"/>
</dbReference>
<dbReference type="SUPFAM" id="SSF47212">
    <property type="entry name" value="FKBP12-rapamycin-binding domain of FKBP-rapamycin-associated protein (FRAP)"/>
    <property type="match status" value="1"/>
</dbReference>
<keyword evidence="8" id="KW-0131">Cell cycle</keyword>
<evidence type="ECO:0000313" key="15">
    <source>
        <dbReference type="EMBL" id="OZJ02458.1"/>
    </source>
</evidence>
<dbReference type="CDD" id="cd05169">
    <property type="entry name" value="PIKKc_TOR"/>
    <property type="match status" value="1"/>
</dbReference>